<dbReference type="AlphaFoldDB" id="A0A7V7YDP0"/>
<feature type="repeat" description="ANK" evidence="3">
    <location>
        <begin position="350"/>
        <end position="381"/>
    </location>
</feature>
<accession>A0A7V7YDP0</accession>
<evidence type="ECO:0000256" key="1">
    <source>
        <dbReference type="ARBA" id="ARBA00022737"/>
    </source>
</evidence>
<dbReference type="Proteomes" id="UP000449004">
    <property type="component" value="Unassembled WGS sequence"/>
</dbReference>
<keyword evidence="1" id="KW-0677">Repeat</keyword>
<dbReference type="PROSITE" id="PS50088">
    <property type="entry name" value="ANK_REPEAT"/>
    <property type="match status" value="1"/>
</dbReference>
<dbReference type="SUPFAM" id="SSF48403">
    <property type="entry name" value="Ankyrin repeat"/>
    <property type="match status" value="1"/>
</dbReference>
<evidence type="ECO:0000256" key="3">
    <source>
        <dbReference type="PROSITE-ProRule" id="PRU00023"/>
    </source>
</evidence>
<evidence type="ECO:0000313" key="6">
    <source>
        <dbReference type="Proteomes" id="UP000449004"/>
    </source>
</evidence>
<keyword evidence="2 3" id="KW-0040">ANK repeat</keyword>
<dbReference type="InterPro" id="IPR036770">
    <property type="entry name" value="Ankyrin_rpt-contain_sf"/>
</dbReference>
<dbReference type="Pfam" id="PF12796">
    <property type="entry name" value="Ank_2"/>
    <property type="match status" value="1"/>
</dbReference>
<name>A0A7V7YDP0_9GAMM</name>
<comment type="caution">
    <text evidence="5">The sequence shown here is derived from an EMBL/GenBank/DDBJ whole genome shotgun (WGS) entry which is preliminary data.</text>
</comment>
<dbReference type="InterPro" id="IPR050745">
    <property type="entry name" value="Multifunctional_regulatory"/>
</dbReference>
<gene>
    <name evidence="5" type="ORF">F9K92_15630</name>
</gene>
<dbReference type="RefSeq" id="WP_152153938.1">
    <property type="nucleotide sequence ID" value="NZ_WELC01000023.1"/>
</dbReference>
<evidence type="ECO:0000256" key="4">
    <source>
        <dbReference type="SAM" id="MobiDB-lite"/>
    </source>
</evidence>
<dbReference type="PROSITE" id="PS50297">
    <property type="entry name" value="ANK_REP_REGION"/>
    <property type="match status" value="1"/>
</dbReference>
<feature type="non-terminal residue" evidence="5">
    <location>
        <position position="1"/>
    </location>
</feature>
<dbReference type="PANTHER" id="PTHR24189:SF72">
    <property type="entry name" value="ANKYRIN REPEAT-CONTAINING DOMAIN-CONTAINING PROTEIN"/>
    <property type="match status" value="1"/>
</dbReference>
<proteinExistence type="predicted"/>
<organism evidence="5 6">
    <name type="scientific">Stenotrophomonas rhizophila</name>
    <dbReference type="NCBI Taxonomy" id="216778"/>
    <lineage>
        <taxon>Bacteria</taxon>
        <taxon>Pseudomonadati</taxon>
        <taxon>Pseudomonadota</taxon>
        <taxon>Gammaproteobacteria</taxon>
        <taxon>Lysobacterales</taxon>
        <taxon>Lysobacteraceae</taxon>
        <taxon>Stenotrophomonas</taxon>
    </lineage>
</organism>
<dbReference type="InterPro" id="IPR002110">
    <property type="entry name" value="Ankyrin_rpt"/>
</dbReference>
<dbReference type="PANTHER" id="PTHR24189">
    <property type="entry name" value="MYOTROPHIN"/>
    <property type="match status" value="1"/>
</dbReference>
<sequence>HGDTINTTVQREATAEDVMAVLKTGTPDDVKAFFVGLPIDQQYSLSASTSINDISNIRSTALGLASKDPEVSSDNMRVLLDLGAELNHEVSTSGLYGESDFDASTSITEAASSAEKAMTLVKAGGDATGKVRVNMWRYEGDTTELVEHMAQTGVSFSSKDLNQTSNPYTLKALIAQGADPNEDRNGSTPLAHGKIVLKSSPECLDILLAAGLDTAVKDSDGRTLADLAVANSNVDYLKSLVRFGTDMTTGAHLARAAAHIIDAEGVYEERINILLDAGADPNIESEKEYGMFSQKNALALVIAGTWKQEIARPMDPASQNEDASVINDRKCAVVESLIKSGADVTIQDHRGNTPLHYAVSSSAPLVQLLLDSGADPSAANNRGKTPLERAREYEKNDVVALMERSTIMKSLGESGELTTSVERPTRQRKM</sequence>
<protein>
    <recommendedName>
        <fullName evidence="7">Ankyrin</fullName>
    </recommendedName>
</protein>
<feature type="region of interest" description="Disordered" evidence="4">
    <location>
        <begin position="410"/>
        <end position="430"/>
    </location>
</feature>
<evidence type="ECO:0000256" key="2">
    <source>
        <dbReference type="ARBA" id="ARBA00023043"/>
    </source>
</evidence>
<dbReference type="SMART" id="SM00248">
    <property type="entry name" value="ANK"/>
    <property type="match status" value="4"/>
</dbReference>
<dbReference type="EMBL" id="WELC01000023">
    <property type="protein sequence ID" value="KAB7628877.1"/>
    <property type="molecule type" value="Genomic_DNA"/>
</dbReference>
<reference evidence="5 6" key="1">
    <citation type="submission" date="2019-10" db="EMBL/GenBank/DDBJ databases">
        <title>Halotolerant bacteria associated to Saharan-endemic halophytes Stipa tenacissima L. and Atriplex halimus L mitigate salt stress and promote growth of tomato plants.</title>
        <authorList>
            <person name="Dif G."/>
        </authorList>
    </citation>
    <scope>NUCLEOTIDE SEQUENCE [LARGE SCALE GENOMIC DNA]</scope>
    <source>
        <strain evidence="5 6">IS26</strain>
    </source>
</reference>
<evidence type="ECO:0008006" key="7">
    <source>
        <dbReference type="Google" id="ProtNLM"/>
    </source>
</evidence>
<dbReference type="Gene3D" id="1.25.40.20">
    <property type="entry name" value="Ankyrin repeat-containing domain"/>
    <property type="match status" value="2"/>
</dbReference>
<evidence type="ECO:0000313" key="5">
    <source>
        <dbReference type="EMBL" id="KAB7628877.1"/>
    </source>
</evidence>